<comment type="subcellular location">
    <subcellularLocation>
        <location evidence="1">Membrane</location>
        <topology evidence="1">Multi-pass membrane protein</topology>
    </subcellularLocation>
</comment>
<keyword evidence="4 6" id="KW-1133">Transmembrane helix</keyword>
<dbReference type="AlphaFoldDB" id="A0A0M0LL80"/>
<feature type="transmembrane region" description="Helical" evidence="6">
    <location>
        <begin position="139"/>
        <end position="156"/>
    </location>
</feature>
<feature type="transmembrane region" description="Helical" evidence="6">
    <location>
        <begin position="22"/>
        <end position="43"/>
    </location>
</feature>
<feature type="transmembrane region" description="Helical" evidence="6">
    <location>
        <begin position="332"/>
        <end position="349"/>
    </location>
</feature>
<keyword evidence="8" id="KW-1185">Reference proteome</keyword>
<feature type="transmembrane region" description="Helical" evidence="6">
    <location>
        <begin position="232"/>
        <end position="256"/>
    </location>
</feature>
<comment type="similarity">
    <text evidence="2">Belongs to the purine-cytosine permease (2.A.39) family.</text>
</comment>
<gene>
    <name evidence="7" type="ORF">AMD00_04165</name>
</gene>
<evidence type="ECO:0000256" key="4">
    <source>
        <dbReference type="ARBA" id="ARBA00022989"/>
    </source>
</evidence>
<evidence type="ECO:0000256" key="6">
    <source>
        <dbReference type="SAM" id="Phobius"/>
    </source>
</evidence>
<dbReference type="PANTHER" id="PTHR30569">
    <property type="entry name" value="CYTOSINE TRANSPORTER CODB"/>
    <property type="match status" value="1"/>
</dbReference>
<dbReference type="PATRIC" id="fig|263475.3.peg.1222"/>
<evidence type="ECO:0008006" key="9">
    <source>
        <dbReference type="Google" id="ProtNLM"/>
    </source>
</evidence>
<reference evidence="8" key="1">
    <citation type="submission" date="2015-08" db="EMBL/GenBank/DDBJ databases">
        <title>Fjat-10028 dsm 16317.</title>
        <authorList>
            <person name="Liu B."/>
            <person name="Wang J."/>
            <person name="Zhu Y."/>
            <person name="Liu G."/>
            <person name="Chen Q."/>
            <person name="Chen Z."/>
            <person name="Lan J."/>
            <person name="Che J."/>
            <person name="Ge C."/>
            <person name="Shi H."/>
            <person name="Pan Z."/>
            <person name="Liu X."/>
        </authorList>
    </citation>
    <scope>NUCLEOTIDE SEQUENCE [LARGE SCALE GENOMIC DNA]</scope>
    <source>
        <strain evidence="8">DSM 16317</strain>
    </source>
</reference>
<feature type="transmembrane region" description="Helical" evidence="6">
    <location>
        <begin position="97"/>
        <end position="119"/>
    </location>
</feature>
<accession>A0A0M0LL80</accession>
<keyword evidence="5 6" id="KW-0472">Membrane</keyword>
<dbReference type="Proteomes" id="UP000036867">
    <property type="component" value="Unassembled WGS sequence"/>
</dbReference>
<proteinExistence type="inferred from homology"/>
<dbReference type="Pfam" id="PF02133">
    <property type="entry name" value="Transp_cyt_pur"/>
    <property type="match status" value="1"/>
</dbReference>
<dbReference type="InterPro" id="IPR030191">
    <property type="entry name" value="CodB"/>
</dbReference>
<evidence type="ECO:0000256" key="2">
    <source>
        <dbReference type="ARBA" id="ARBA00008974"/>
    </source>
</evidence>
<dbReference type="STRING" id="263475.AMD00_04165"/>
<dbReference type="InterPro" id="IPR001248">
    <property type="entry name" value="Pur-cyt_permease"/>
</dbReference>
<feature type="transmembrane region" description="Helical" evidence="6">
    <location>
        <begin position="163"/>
        <end position="182"/>
    </location>
</feature>
<protein>
    <recommendedName>
        <fullName evidence="9">Cytosine permease</fullName>
    </recommendedName>
</protein>
<organism evidence="7 8">
    <name type="scientific">Viridibacillus arvi</name>
    <dbReference type="NCBI Taxonomy" id="263475"/>
    <lineage>
        <taxon>Bacteria</taxon>
        <taxon>Bacillati</taxon>
        <taxon>Bacillota</taxon>
        <taxon>Bacilli</taxon>
        <taxon>Bacillales</taxon>
        <taxon>Caryophanaceae</taxon>
        <taxon>Viridibacillus</taxon>
    </lineage>
</organism>
<evidence type="ECO:0000313" key="8">
    <source>
        <dbReference type="Proteomes" id="UP000036867"/>
    </source>
</evidence>
<evidence type="ECO:0000256" key="1">
    <source>
        <dbReference type="ARBA" id="ARBA00004141"/>
    </source>
</evidence>
<dbReference type="OrthoDB" id="9787279at2"/>
<dbReference type="GO" id="GO:0005886">
    <property type="term" value="C:plasma membrane"/>
    <property type="evidence" value="ECO:0007669"/>
    <property type="project" value="TreeGrafter"/>
</dbReference>
<name>A0A0M0LL80_9BACL</name>
<dbReference type="CDD" id="cd11484">
    <property type="entry name" value="SLC-NCS1sbd_CobB-like"/>
    <property type="match status" value="1"/>
</dbReference>
<keyword evidence="3 6" id="KW-0812">Transmembrane</keyword>
<feature type="transmembrane region" description="Helical" evidence="6">
    <location>
        <begin position="395"/>
        <end position="419"/>
    </location>
</feature>
<comment type="caution">
    <text evidence="7">The sequence shown here is derived from an EMBL/GenBank/DDBJ whole genome shotgun (WGS) entry which is preliminary data.</text>
</comment>
<dbReference type="EMBL" id="LILB01000001">
    <property type="protein sequence ID" value="KOO51662.1"/>
    <property type="molecule type" value="Genomic_DNA"/>
</dbReference>
<dbReference type="Gene3D" id="1.10.4160.10">
    <property type="entry name" value="Hydantoin permease"/>
    <property type="match status" value="1"/>
</dbReference>
<dbReference type="GeneID" id="301135299"/>
<feature type="transmembrane region" description="Helical" evidence="6">
    <location>
        <begin position="370"/>
        <end position="389"/>
    </location>
</feature>
<dbReference type="RefSeq" id="WP_053415816.1">
    <property type="nucleotide sequence ID" value="NZ_LILB01000001.1"/>
</dbReference>
<evidence type="ECO:0000313" key="7">
    <source>
        <dbReference type="EMBL" id="KOO51662.1"/>
    </source>
</evidence>
<feature type="transmembrane region" description="Helical" evidence="6">
    <location>
        <begin position="202"/>
        <end position="220"/>
    </location>
</feature>
<dbReference type="PANTHER" id="PTHR30569:SF0">
    <property type="entry name" value="CYTOSINE PERMEASE"/>
    <property type="match status" value="1"/>
</dbReference>
<evidence type="ECO:0000256" key="5">
    <source>
        <dbReference type="ARBA" id="ARBA00023136"/>
    </source>
</evidence>
<feature type="transmembrane region" description="Helical" evidence="6">
    <location>
        <begin position="262"/>
        <end position="281"/>
    </location>
</feature>
<evidence type="ECO:0000256" key="3">
    <source>
        <dbReference type="ARBA" id="ARBA00022692"/>
    </source>
</evidence>
<feature type="transmembrane region" description="Helical" evidence="6">
    <location>
        <begin position="55"/>
        <end position="76"/>
    </location>
</feature>
<feature type="transmembrane region" description="Helical" evidence="6">
    <location>
        <begin position="308"/>
        <end position="326"/>
    </location>
</feature>
<dbReference type="GO" id="GO:0015209">
    <property type="term" value="F:cytosine transmembrane transporter activity"/>
    <property type="evidence" value="ECO:0007669"/>
    <property type="project" value="InterPro"/>
</dbReference>
<sequence length="438" mass="47567">MDEGEKVLDYEREAVPVHLRKSWFSMFSVLVAIGVDLASVLLGAELANGMALNQAILSVCVGSFLLAILCSICAIVGASTNLSTSMITKYVFGKYGALAFSLVIGISLLGWFGVQVGFFAENAHTILLESFDLSINVKVLSFIGGILMMTTAVYGFRAIEKLSVWSVPLLLGIMLITLFLTLKDYSFPVEIQNTGAFKFGSAVSLVISIFIVGVTISPDISRWAKSKKDAIISTFFGIFLGNSFMIIIAILLTSYIGTDDMMRIFIILGMAIPGILVLTLAQWTTNTTNLYSSSLGFSIVFPKISKKLLTIILGLIATSLAVLGIFEQFISFLNILAVVLAPIGGIYVSEFYTVKTEFKRYENQQEAQPIVARSIIAWIIGMVVTYLTTAQPTGLALFSLTTVPPLDGFLIGFVVQTILGKLSNQKDSIPQLNIDKQI</sequence>